<feature type="transmembrane region" description="Helical" evidence="6">
    <location>
        <begin position="166"/>
        <end position="191"/>
    </location>
</feature>
<reference evidence="7" key="1">
    <citation type="submission" date="2022-06" db="EMBL/GenBank/DDBJ databases">
        <authorList>
            <person name="Dietemann V."/>
            <person name="Ory F."/>
            <person name="Dainat B."/>
            <person name="Oberhansli S."/>
        </authorList>
    </citation>
    <scope>NUCLEOTIDE SEQUENCE</scope>
    <source>
        <strain evidence="7">Ena-SAMPLE-TAB-26-04-2022-14:26:32:270-5432</strain>
    </source>
</reference>
<protein>
    <submittedName>
        <fullName evidence="7">DUF92 domain-containing protein</fullName>
    </submittedName>
</protein>
<evidence type="ECO:0000313" key="7">
    <source>
        <dbReference type="EMBL" id="CAH8247001.1"/>
    </source>
</evidence>
<comment type="subcellular location">
    <subcellularLocation>
        <location evidence="1">Membrane</location>
        <topology evidence="1">Multi-pass membrane protein</topology>
    </subcellularLocation>
</comment>
<comment type="caution">
    <text evidence="7">The sequence shown here is derived from an EMBL/GenBank/DDBJ whole genome shotgun (WGS) entry which is preliminary data.</text>
</comment>
<proteinExistence type="inferred from homology"/>
<name>A0ABM9G617_9BACL</name>
<evidence type="ECO:0000256" key="1">
    <source>
        <dbReference type="ARBA" id="ARBA00004141"/>
    </source>
</evidence>
<dbReference type="RefSeq" id="WP_213425927.1">
    <property type="nucleotide sequence ID" value="NZ_AP031292.1"/>
</dbReference>
<dbReference type="PANTHER" id="PTHR13353:SF5">
    <property type="entry name" value="TRANSMEMBRANE PROTEIN 19"/>
    <property type="match status" value="1"/>
</dbReference>
<dbReference type="EMBL" id="CALYLO010000006">
    <property type="protein sequence ID" value="CAH8247001.1"/>
    <property type="molecule type" value="Genomic_DNA"/>
</dbReference>
<keyword evidence="3 6" id="KW-0812">Transmembrane</keyword>
<keyword evidence="4 6" id="KW-1133">Transmembrane helix</keyword>
<evidence type="ECO:0000256" key="6">
    <source>
        <dbReference type="SAM" id="Phobius"/>
    </source>
</evidence>
<evidence type="ECO:0000256" key="2">
    <source>
        <dbReference type="ARBA" id="ARBA00009012"/>
    </source>
</evidence>
<dbReference type="InterPro" id="IPR002794">
    <property type="entry name" value="DUF92_TMEM19"/>
</dbReference>
<dbReference type="Proteomes" id="UP001154322">
    <property type="component" value="Unassembled WGS sequence"/>
</dbReference>
<evidence type="ECO:0000313" key="8">
    <source>
        <dbReference type="Proteomes" id="UP001154322"/>
    </source>
</evidence>
<feature type="transmembrane region" description="Helical" evidence="6">
    <location>
        <begin position="12"/>
        <end position="33"/>
    </location>
</feature>
<accession>A0ABM9G617</accession>
<keyword evidence="5 6" id="KW-0472">Membrane</keyword>
<evidence type="ECO:0000256" key="5">
    <source>
        <dbReference type="ARBA" id="ARBA00023136"/>
    </source>
</evidence>
<gene>
    <name evidence="7" type="ORF">WJ0W_004234</name>
</gene>
<evidence type="ECO:0000256" key="4">
    <source>
        <dbReference type="ARBA" id="ARBA00022989"/>
    </source>
</evidence>
<feature type="transmembrane region" description="Helical" evidence="6">
    <location>
        <begin position="45"/>
        <end position="74"/>
    </location>
</feature>
<evidence type="ECO:0000256" key="3">
    <source>
        <dbReference type="ARBA" id="ARBA00022692"/>
    </source>
</evidence>
<dbReference type="Pfam" id="PF01940">
    <property type="entry name" value="DUF92"/>
    <property type="match status" value="1"/>
</dbReference>
<keyword evidence="8" id="KW-1185">Reference proteome</keyword>
<sequence length="289" mass="30068">MRLIQEAIGWHTSWGPWIIGLLGSLLVAGAAWWKQSLTGSGAAASIVMGTIYCGSGALVWFGLLLTFFVTSTLWSKWKKKAKGRFEDNYEKSGTRDAGQVFANGGLGLLLCLAYIIAPHPAWVALFVGAMASVNADTWATEIGSLSRRPPRSIVTGRVVPPGTSGGVSLLGTSASAAGAFVIGMAAVVLLLLDPLQTGPETSFRALAVLLIAGTAGGLAGALLDSLLGATLQAGYRCRQCGADTERTTHCGSETRLVRGCRWLNNDRVNLLCSCGGAAVSCLIWLLAGG</sequence>
<dbReference type="PANTHER" id="PTHR13353">
    <property type="entry name" value="TRANSMEMBRANE PROTEIN 19"/>
    <property type="match status" value="1"/>
</dbReference>
<feature type="transmembrane region" description="Helical" evidence="6">
    <location>
        <begin position="203"/>
        <end position="223"/>
    </location>
</feature>
<comment type="similarity">
    <text evidence="2">Belongs to the TMEM19 family.</text>
</comment>
<feature type="transmembrane region" description="Helical" evidence="6">
    <location>
        <begin position="100"/>
        <end position="117"/>
    </location>
</feature>
<organism evidence="7 8">
    <name type="scientific">Paenibacillus melissococcoides</name>
    <dbReference type="NCBI Taxonomy" id="2912268"/>
    <lineage>
        <taxon>Bacteria</taxon>
        <taxon>Bacillati</taxon>
        <taxon>Bacillota</taxon>
        <taxon>Bacilli</taxon>
        <taxon>Bacillales</taxon>
        <taxon>Paenibacillaceae</taxon>
        <taxon>Paenibacillus</taxon>
    </lineage>
</organism>